<dbReference type="AlphaFoldDB" id="A0A7W1XRV8"/>
<sequence length="743" mass="84384">MMKKLDWIEQVFHSLIEQNPKGVTARQIGSELGLDRSTASRYLNDLVRLGRADKRTGRPVRYLPKTGSKGGSCLPKPATAESQDLLEDALAALLYPPTGLPILFTGETGVGKTYLAKKLVEVAIKENYFPQDTPFVAFNCAEYAQNPELLLAQLFGVKKGAYTGALENRAGLVERANGGILFLDEIHRLPPSGQEMLFYLIDQGTYRRLGETSVEHPVQIRLIGATTEAPKKVLLPALSRRFSVQIEIPPLRKRPLAVRERLVETFFTEEAKQTKIPITVSAECRTRLLTYPCPGNIGQLKSDIQIACARAFLRHMNRNDRQIHIQLQDLPAHLRNQGWVSATVESQMEENSAPQIEHENHHAESIYSQLLATKEQLEKQDVSASELNRRLQETVNKYICRLMSSAKKNETLKFKDTNLFQTILQIIRQNVREWEHPCARSVTDTQIKALALHIHAFLSQSNPRPKKALNHLEAEPVYRKLAQKIATALDKKLHAQLPQEELDLISLFFSLQQPRQAEKPRVIVTICLTGEGAAVSLELWLKQHLPNLDQDLLIRSVQIDPVSRESAELDRLAESYHLVAVVGTVPPKIKNVPYIPAWELYQPNGLEKLKQLLTDSHPPAQESIPERDEIFPLMEQGLRETVIHFNPKKYIELIRNHRAPLSEAFHWTTEHELGIWMHLAIYTDQLLKKQLSHIPAGQKRSGEHPSSDQPIYLWQDLLFQLENVFSVNYPSMTAREMTRLSST</sequence>
<dbReference type="RefSeq" id="WP_181739410.1">
    <property type="nucleotide sequence ID" value="NZ_JACEOL010000025.1"/>
</dbReference>
<evidence type="ECO:0000259" key="5">
    <source>
        <dbReference type="PROSITE" id="PS50045"/>
    </source>
</evidence>
<dbReference type="InterPro" id="IPR025943">
    <property type="entry name" value="Sigma_54_int_dom_ATP-bd_2"/>
</dbReference>
<dbReference type="PROSITE" id="PS50045">
    <property type="entry name" value="SIGMA54_INTERACT_4"/>
    <property type="match status" value="1"/>
</dbReference>
<dbReference type="InterPro" id="IPR003593">
    <property type="entry name" value="AAA+_ATPase"/>
</dbReference>
<evidence type="ECO:0000313" key="6">
    <source>
        <dbReference type="EMBL" id="MBA4602172.1"/>
    </source>
</evidence>
<organism evidence="6 7">
    <name type="scientific">Thermoactinomyces mirandus</name>
    <dbReference type="NCBI Taxonomy" id="2756294"/>
    <lineage>
        <taxon>Bacteria</taxon>
        <taxon>Bacillati</taxon>
        <taxon>Bacillota</taxon>
        <taxon>Bacilli</taxon>
        <taxon>Bacillales</taxon>
        <taxon>Thermoactinomycetaceae</taxon>
        <taxon>Thermoactinomyces</taxon>
    </lineage>
</organism>
<evidence type="ECO:0000256" key="4">
    <source>
        <dbReference type="SAM" id="Coils"/>
    </source>
</evidence>
<dbReference type="GO" id="GO:0006355">
    <property type="term" value="P:regulation of DNA-templated transcription"/>
    <property type="evidence" value="ECO:0007669"/>
    <property type="project" value="InterPro"/>
</dbReference>
<evidence type="ECO:0000256" key="3">
    <source>
        <dbReference type="ARBA" id="ARBA00023125"/>
    </source>
</evidence>
<keyword evidence="1" id="KW-0547">Nucleotide-binding</keyword>
<keyword evidence="3" id="KW-0238">DNA-binding</keyword>
<keyword evidence="2" id="KW-0067">ATP-binding</keyword>
<dbReference type="Gene3D" id="3.40.50.300">
    <property type="entry name" value="P-loop containing nucleotide triphosphate hydrolases"/>
    <property type="match status" value="1"/>
</dbReference>
<protein>
    <submittedName>
        <fullName evidence="6">Sigma 54-interacting transcriptional regulator</fullName>
    </submittedName>
</protein>
<dbReference type="PROSITE" id="PS00675">
    <property type="entry name" value="SIGMA54_INTERACT_1"/>
    <property type="match status" value="1"/>
</dbReference>
<dbReference type="SUPFAM" id="SSF52540">
    <property type="entry name" value="P-loop containing nucleoside triphosphate hydrolases"/>
    <property type="match status" value="1"/>
</dbReference>
<reference evidence="6 7" key="1">
    <citation type="submission" date="2020-07" db="EMBL/GenBank/DDBJ databases">
        <title>Thermoactinomyces phylogeny.</title>
        <authorList>
            <person name="Dunlap C."/>
        </authorList>
    </citation>
    <scope>NUCLEOTIDE SEQUENCE [LARGE SCALE GENOMIC DNA]</scope>
    <source>
        <strain evidence="6 7">AMNI-1</strain>
    </source>
</reference>
<dbReference type="GO" id="GO:0005524">
    <property type="term" value="F:ATP binding"/>
    <property type="evidence" value="ECO:0007669"/>
    <property type="project" value="UniProtKB-KW"/>
</dbReference>
<feature type="domain" description="Sigma-54 factor interaction" evidence="5">
    <location>
        <begin position="90"/>
        <end position="309"/>
    </location>
</feature>
<dbReference type="SMART" id="SM00382">
    <property type="entry name" value="AAA"/>
    <property type="match status" value="1"/>
</dbReference>
<dbReference type="PANTHER" id="PTHR32071">
    <property type="entry name" value="TRANSCRIPTIONAL REGULATORY PROTEIN"/>
    <property type="match status" value="1"/>
</dbReference>
<name>A0A7W1XRV8_9BACL</name>
<dbReference type="PROSITE" id="PS00676">
    <property type="entry name" value="SIGMA54_INTERACT_2"/>
    <property type="match status" value="1"/>
</dbReference>
<feature type="coiled-coil region" evidence="4">
    <location>
        <begin position="360"/>
        <end position="394"/>
    </location>
</feature>
<comment type="caution">
    <text evidence="6">The sequence shown here is derived from an EMBL/GenBank/DDBJ whole genome shotgun (WGS) entry which is preliminary data.</text>
</comment>
<evidence type="ECO:0000256" key="2">
    <source>
        <dbReference type="ARBA" id="ARBA00022840"/>
    </source>
</evidence>
<keyword evidence="4" id="KW-0175">Coiled coil</keyword>
<evidence type="ECO:0000256" key="1">
    <source>
        <dbReference type="ARBA" id="ARBA00022741"/>
    </source>
</evidence>
<accession>A0A7W1XRV8</accession>
<dbReference type="PANTHER" id="PTHR32071:SF38">
    <property type="entry name" value="PSP OPERON TRANSCRIPTIONAL ACTIVATOR"/>
    <property type="match status" value="1"/>
</dbReference>
<proteinExistence type="predicted"/>
<dbReference type="InterPro" id="IPR036390">
    <property type="entry name" value="WH_DNA-bd_sf"/>
</dbReference>
<dbReference type="InterPro" id="IPR002078">
    <property type="entry name" value="Sigma_54_int"/>
</dbReference>
<dbReference type="InterPro" id="IPR025662">
    <property type="entry name" value="Sigma_54_int_dom_ATP-bd_1"/>
</dbReference>
<dbReference type="GO" id="GO:0003677">
    <property type="term" value="F:DNA binding"/>
    <property type="evidence" value="ECO:0007669"/>
    <property type="project" value="UniProtKB-KW"/>
</dbReference>
<evidence type="ECO:0000313" key="7">
    <source>
        <dbReference type="Proteomes" id="UP000538292"/>
    </source>
</evidence>
<dbReference type="SUPFAM" id="SSF46785">
    <property type="entry name" value="Winged helix' DNA-binding domain"/>
    <property type="match status" value="1"/>
</dbReference>
<dbReference type="InterPro" id="IPR027417">
    <property type="entry name" value="P-loop_NTPase"/>
</dbReference>
<dbReference type="Pfam" id="PF09339">
    <property type="entry name" value="HTH_IclR"/>
    <property type="match status" value="1"/>
</dbReference>
<dbReference type="InterPro" id="IPR005471">
    <property type="entry name" value="Tscrpt_reg_IclR_N"/>
</dbReference>
<dbReference type="EMBL" id="JACEOL010000025">
    <property type="protein sequence ID" value="MBA4602172.1"/>
    <property type="molecule type" value="Genomic_DNA"/>
</dbReference>
<dbReference type="CDD" id="cd00009">
    <property type="entry name" value="AAA"/>
    <property type="match status" value="1"/>
</dbReference>
<dbReference type="Pfam" id="PF00158">
    <property type="entry name" value="Sigma54_activat"/>
    <property type="match status" value="1"/>
</dbReference>
<dbReference type="Proteomes" id="UP000538292">
    <property type="component" value="Unassembled WGS sequence"/>
</dbReference>
<keyword evidence="7" id="KW-1185">Reference proteome</keyword>
<dbReference type="Gene3D" id="1.10.8.60">
    <property type="match status" value="1"/>
</dbReference>
<gene>
    <name evidence="6" type="ORF">H2C83_07555</name>
</gene>